<evidence type="ECO:0000313" key="2">
    <source>
        <dbReference type="EMBL" id="PRO65637.1"/>
    </source>
</evidence>
<feature type="region of interest" description="Disordered" evidence="1">
    <location>
        <begin position="42"/>
        <end position="72"/>
    </location>
</feature>
<sequence length="86" mass="9779">MDVNRMSMAASQVQTNHQATEIMQQYGRVEDAAETVQQRSTVETMGDTAHARNDQQEKQHEQALLQRQQMEQQAQPYLGGSIDVFV</sequence>
<evidence type="ECO:0000313" key="3">
    <source>
        <dbReference type="Proteomes" id="UP000243650"/>
    </source>
</evidence>
<protein>
    <submittedName>
        <fullName evidence="2">Uncharacterized protein</fullName>
    </submittedName>
</protein>
<reference evidence="2 3" key="1">
    <citation type="submission" date="2018-03" db="EMBL/GenBank/DDBJ databases">
        <title>Bacillus urumqiensis sp. nov., a moderately haloalkaliphilic bacterium isolated from a salt lake.</title>
        <authorList>
            <person name="Zhao B."/>
            <person name="Liao Z."/>
        </authorList>
    </citation>
    <scope>NUCLEOTIDE SEQUENCE [LARGE SCALE GENOMIC DNA]</scope>
    <source>
        <strain evidence="2 3">BZ-SZ-XJ18</strain>
    </source>
</reference>
<accession>A0A2P6MH78</accession>
<evidence type="ECO:0000256" key="1">
    <source>
        <dbReference type="SAM" id="MobiDB-lite"/>
    </source>
</evidence>
<feature type="compositionally biased region" description="Basic and acidic residues" evidence="1">
    <location>
        <begin position="49"/>
        <end position="61"/>
    </location>
</feature>
<proteinExistence type="predicted"/>
<comment type="caution">
    <text evidence="2">The sequence shown here is derived from an EMBL/GenBank/DDBJ whole genome shotgun (WGS) entry which is preliminary data.</text>
</comment>
<dbReference type="EMBL" id="PVNS01000007">
    <property type="protein sequence ID" value="PRO65637.1"/>
    <property type="molecule type" value="Genomic_DNA"/>
</dbReference>
<dbReference type="Proteomes" id="UP000243650">
    <property type="component" value="Unassembled WGS sequence"/>
</dbReference>
<dbReference type="RefSeq" id="WP_105959106.1">
    <property type="nucleotide sequence ID" value="NZ_PVNS01000007.1"/>
</dbReference>
<organism evidence="2 3">
    <name type="scientific">Alkalicoccus urumqiensis</name>
    <name type="common">Bacillus urumqiensis</name>
    <dbReference type="NCBI Taxonomy" id="1548213"/>
    <lineage>
        <taxon>Bacteria</taxon>
        <taxon>Bacillati</taxon>
        <taxon>Bacillota</taxon>
        <taxon>Bacilli</taxon>
        <taxon>Bacillales</taxon>
        <taxon>Bacillaceae</taxon>
        <taxon>Alkalicoccus</taxon>
    </lineage>
</organism>
<feature type="compositionally biased region" description="Low complexity" evidence="1">
    <location>
        <begin position="62"/>
        <end position="72"/>
    </location>
</feature>
<gene>
    <name evidence="2" type="ORF">C6I21_08935</name>
</gene>
<name>A0A2P6MH78_ALKUR</name>
<dbReference type="AlphaFoldDB" id="A0A2P6MH78"/>
<keyword evidence="3" id="KW-1185">Reference proteome</keyword>